<evidence type="ECO:0000313" key="3">
    <source>
        <dbReference type="EMBL" id="KLU07487.1"/>
    </source>
</evidence>
<evidence type="ECO:0000256" key="2">
    <source>
        <dbReference type="SAM" id="SignalP"/>
    </source>
</evidence>
<protein>
    <recommendedName>
        <fullName evidence="5">Transmembrane protein</fullName>
    </recommendedName>
</protein>
<keyword evidence="2" id="KW-0732">Signal</keyword>
<dbReference type="PATRIC" id="fig|595434.4.peg.547"/>
<reference evidence="3" key="1">
    <citation type="submission" date="2015-05" db="EMBL/GenBank/DDBJ databases">
        <title>Permanent draft genome of Rhodopirellula islandicus K833.</title>
        <authorList>
            <person name="Kizina J."/>
            <person name="Richter M."/>
            <person name="Glockner F.O."/>
            <person name="Harder J."/>
        </authorList>
    </citation>
    <scope>NUCLEOTIDE SEQUENCE [LARGE SCALE GENOMIC DNA]</scope>
    <source>
        <strain evidence="3">K833</strain>
    </source>
</reference>
<dbReference type="AlphaFoldDB" id="A0A0J1BLY8"/>
<evidence type="ECO:0008006" key="5">
    <source>
        <dbReference type="Google" id="ProtNLM"/>
    </source>
</evidence>
<evidence type="ECO:0000313" key="4">
    <source>
        <dbReference type="Proteomes" id="UP000036367"/>
    </source>
</evidence>
<dbReference type="OrthoDB" id="525451at2"/>
<feature type="chain" id="PRO_5005248167" description="Transmembrane protein" evidence="2">
    <location>
        <begin position="25"/>
        <end position="371"/>
    </location>
</feature>
<proteinExistence type="predicted"/>
<organism evidence="3 4">
    <name type="scientific">Rhodopirellula islandica</name>
    <dbReference type="NCBI Taxonomy" id="595434"/>
    <lineage>
        <taxon>Bacteria</taxon>
        <taxon>Pseudomonadati</taxon>
        <taxon>Planctomycetota</taxon>
        <taxon>Planctomycetia</taxon>
        <taxon>Pirellulales</taxon>
        <taxon>Pirellulaceae</taxon>
        <taxon>Rhodopirellula</taxon>
    </lineage>
</organism>
<keyword evidence="4" id="KW-1185">Reference proteome</keyword>
<dbReference type="RefSeq" id="WP_053061022.1">
    <property type="nucleotide sequence ID" value="NZ_LECT01000006.1"/>
</dbReference>
<name>A0A0J1BLY8_RHOIS</name>
<keyword evidence="1" id="KW-1133">Transmembrane helix</keyword>
<dbReference type="Proteomes" id="UP000036367">
    <property type="component" value="Unassembled WGS sequence"/>
</dbReference>
<accession>A0A0J1BLY8</accession>
<comment type="caution">
    <text evidence="3">The sequence shown here is derived from an EMBL/GenBank/DDBJ whole genome shotgun (WGS) entry which is preliminary data.</text>
</comment>
<keyword evidence="1" id="KW-0812">Transmembrane</keyword>
<feature type="signal peptide" evidence="2">
    <location>
        <begin position="1"/>
        <end position="24"/>
    </location>
</feature>
<evidence type="ECO:0000256" key="1">
    <source>
        <dbReference type="SAM" id="Phobius"/>
    </source>
</evidence>
<gene>
    <name evidence="3" type="ORF">RISK_000565</name>
</gene>
<dbReference type="EMBL" id="LECT01000006">
    <property type="protein sequence ID" value="KLU07487.1"/>
    <property type="molecule type" value="Genomic_DNA"/>
</dbReference>
<feature type="transmembrane region" description="Helical" evidence="1">
    <location>
        <begin position="337"/>
        <end position="358"/>
    </location>
</feature>
<dbReference type="STRING" id="595434.RISK_000565"/>
<sequence>MSQHFNRFMFLALFWVLFPQTVTASDHADPIRLAHTEAGITGLFVFPDEANAHLVIVLCTHPSLESPQTLPLEPLRYILHLDLDPALTFTEQDALNRYGGTVLSPTEIEADLEIRYQLSDDIELQNRRLVGQHASIELPSAEVGIHDDPFVFHRFRSTNVVAIVQQIPFDQLPGDPKHFLVWATTERFGKQVDHAGRALRTMLPRFNFLNTLHPSQHVAAIRQQHEAPGVLQDVLSTFASPFFAIRHYDFAPDVVIYSRTRPAGYPNGRLLTDDVAKLCCEQGDCLLYEVSLADAHADHLPRPTTNPQGFQPDFPYLASANDQSMPPEEPHLRTRTIVLLASIGASVAVLFVLPWILLWKSHRRGSKPPLL</sequence>
<keyword evidence="1" id="KW-0472">Membrane</keyword>